<reference evidence="2 3" key="1">
    <citation type="submission" date="2012-04" db="EMBL/GenBank/DDBJ databases">
        <title>The Genome Sequence of Afipia clevelandensis ATCC 49720.</title>
        <authorList>
            <consortium name="The Broad Institute Genome Sequencing Platform"/>
            <person name="Earl A."/>
            <person name="Ward D."/>
            <person name="Feldgarden M."/>
            <person name="Gevers D."/>
            <person name="Huys G."/>
            <person name="Walker B."/>
            <person name="Young S.K."/>
            <person name="Zeng Q."/>
            <person name="Gargeya S."/>
            <person name="Fitzgerald M."/>
            <person name="Haas B."/>
            <person name="Abouelleil A."/>
            <person name="Alvarado L."/>
            <person name="Arachchi H.M."/>
            <person name="Berlin A."/>
            <person name="Chapman S.B."/>
            <person name="Goldberg J."/>
            <person name="Griggs A."/>
            <person name="Gujja S."/>
            <person name="Hansen M."/>
            <person name="Howarth C."/>
            <person name="Imamovic A."/>
            <person name="Larimer J."/>
            <person name="McCowen C."/>
            <person name="Montmayeur A."/>
            <person name="Murphy C."/>
            <person name="Neiman D."/>
            <person name="Pearson M."/>
            <person name="Priest M."/>
            <person name="Roberts A."/>
            <person name="Saif S."/>
            <person name="Shea T."/>
            <person name="Sisk P."/>
            <person name="Sykes S."/>
            <person name="Wortman J."/>
            <person name="Nusbaum C."/>
            <person name="Birren B."/>
        </authorList>
    </citation>
    <scope>NUCLEOTIDE SEQUENCE [LARGE SCALE GENOMIC DNA]</scope>
    <source>
        <strain evidence="2 3">ATCC 49720</strain>
    </source>
</reference>
<keyword evidence="1" id="KW-0812">Transmembrane</keyword>
<feature type="transmembrane region" description="Helical" evidence="1">
    <location>
        <begin position="37"/>
        <end position="58"/>
    </location>
</feature>
<name>K8P675_9BRAD</name>
<comment type="caution">
    <text evidence="2">The sequence shown here is derived from an EMBL/GenBank/DDBJ whole genome shotgun (WGS) entry which is preliminary data.</text>
</comment>
<keyword evidence="3" id="KW-1185">Reference proteome</keyword>
<evidence type="ECO:0000313" key="3">
    <source>
        <dbReference type="Proteomes" id="UP000001095"/>
    </source>
</evidence>
<dbReference type="OrthoDB" id="8266121at2"/>
<sequence length="227" mass="24423">MTFLIVAVWSVIGLVGGMVIAAELAPLFGVRDMEGSSAIFGVFTGAPLGLIAGAWFGYRMAKRGGGHPARRQRFLLSTVGVIIALAAGGVVFEMVRTSDYIDTSNQSAMWLNAQIRLPPGVAAPGKDKKIIMELRSDKETRKSSPYSEPDWKLTDGRMQAYSSVEVYRATDKRTLAVTIGDGPTYLFNLKAPARPKKYSYDGDWQKPDGIEGAASGAGEGIEIKVAM</sequence>
<dbReference type="HOGENOM" id="CLU_1217720_0_0_5"/>
<proteinExistence type="predicted"/>
<keyword evidence="1" id="KW-0472">Membrane</keyword>
<accession>K8P675</accession>
<keyword evidence="1" id="KW-1133">Transmembrane helix</keyword>
<evidence type="ECO:0000256" key="1">
    <source>
        <dbReference type="SAM" id="Phobius"/>
    </source>
</evidence>
<dbReference type="PATRIC" id="fig|883079.3.peg.2460"/>
<feature type="transmembrane region" description="Helical" evidence="1">
    <location>
        <begin position="74"/>
        <end position="95"/>
    </location>
</feature>
<dbReference type="AlphaFoldDB" id="K8P675"/>
<dbReference type="Proteomes" id="UP000001095">
    <property type="component" value="Unassembled WGS sequence"/>
</dbReference>
<dbReference type="EMBL" id="AGWY01000011">
    <property type="protein sequence ID" value="EKS35145.1"/>
    <property type="molecule type" value="Genomic_DNA"/>
</dbReference>
<evidence type="ECO:0000313" key="2">
    <source>
        <dbReference type="EMBL" id="EKS35145.1"/>
    </source>
</evidence>
<organism evidence="2 3">
    <name type="scientific">Afipia clevelandensis ATCC 49720</name>
    <dbReference type="NCBI Taxonomy" id="883079"/>
    <lineage>
        <taxon>Bacteria</taxon>
        <taxon>Pseudomonadati</taxon>
        <taxon>Pseudomonadota</taxon>
        <taxon>Alphaproteobacteria</taxon>
        <taxon>Hyphomicrobiales</taxon>
        <taxon>Nitrobacteraceae</taxon>
        <taxon>Afipia</taxon>
    </lineage>
</organism>
<dbReference type="RefSeq" id="WP_002713283.1">
    <property type="nucleotide sequence ID" value="NZ_KB375281.1"/>
</dbReference>
<gene>
    <name evidence="2" type="ORF">HMPREF9696_02417</name>
</gene>
<protein>
    <submittedName>
        <fullName evidence="2">Uncharacterized protein</fullName>
    </submittedName>
</protein>